<sequence>MPPKTRFVIHVPGKTDIGCDTADEVLDALNDLKSTEGVTVADLQTGMKELSREAIEELANGERE</sequence>
<gene>
    <name evidence="1" type="ORF">RSO01_30590</name>
</gene>
<organism evidence="1 2">
    <name type="scientific">Reyranella soli</name>
    <dbReference type="NCBI Taxonomy" id="1230389"/>
    <lineage>
        <taxon>Bacteria</taxon>
        <taxon>Pseudomonadati</taxon>
        <taxon>Pseudomonadota</taxon>
        <taxon>Alphaproteobacteria</taxon>
        <taxon>Hyphomicrobiales</taxon>
        <taxon>Reyranellaceae</taxon>
        <taxon>Reyranella</taxon>
    </lineage>
</organism>
<reference evidence="1 2" key="1">
    <citation type="submission" date="2019-07" db="EMBL/GenBank/DDBJ databases">
        <title>Whole genome shotgun sequence of Reyranella soli NBRC 108950.</title>
        <authorList>
            <person name="Hosoyama A."/>
            <person name="Uohara A."/>
            <person name="Ohji S."/>
            <person name="Ichikawa N."/>
        </authorList>
    </citation>
    <scope>NUCLEOTIDE SEQUENCE [LARGE SCALE GENOMIC DNA]</scope>
    <source>
        <strain evidence="1 2">NBRC 108950</strain>
    </source>
</reference>
<evidence type="ECO:0000313" key="2">
    <source>
        <dbReference type="Proteomes" id="UP000321058"/>
    </source>
</evidence>
<accession>A0A512NAB7</accession>
<name>A0A512NAB7_9HYPH</name>
<comment type="caution">
    <text evidence="1">The sequence shown here is derived from an EMBL/GenBank/DDBJ whole genome shotgun (WGS) entry which is preliminary data.</text>
</comment>
<dbReference type="OrthoDB" id="9859627at2"/>
<proteinExistence type="predicted"/>
<keyword evidence="2" id="KW-1185">Reference proteome</keyword>
<dbReference type="RefSeq" id="WP_147149973.1">
    <property type="nucleotide sequence ID" value="NZ_BKAJ01000048.1"/>
</dbReference>
<evidence type="ECO:0000313" key="1">
    <source>
        <dbReference type="EMBL" id="GEP55893.1"/>
    </source>
</evidence>
<protein>
    <submittedName>
        <fullName evidence="1">Uncharacterized protein</fullName>
    </submittedName>
</protein>
<dbReference type="AlphaFoldDB" id="A0A512NAB7"/>
<dbReference type="EMBL" id="BKAJ01000048">
    <property type="protein sequence ID" value="GEP55893.1"/>
    <property type="molecule type" value="Genomic_DNA"/>
</dbReference>
<dbReference type="Proteomes" id="UP000321058">
    <property type="component" value="Unassembled WGS sequence"/>
</dbReference>